<comment type="cofactor">
    <cofactor evidence="2">
        <name>Mg(2+)</name>
        <dbReference type="ChEBI" id="CHEBI:18420"/>
    </cofactor>
</comment>
<reference evidence="9 10" key="1">
    <citation type="journal article" date="2011" name="Stand. Genomic Sci.">
        <title>Complete genome sequence of Haliscomenobacter hydrossis type strain (O).</title>
        <authorList>
            <consortium name="US DOE Joint Genome Institute (JGI-PGF)"/>
            <person name="Daligault H."/>
            <person name="Lapidus A."/>
            <person name="Zeytun A."/>
            <person name="Nolan M."/>
            <person name="Lucas S."/>
            <person name="Del Rio T.G."/>
            <person name="Tice H."/>
            <person name="Cheng J.F."/>
            <person name="Tapia R."/>
            <person name="Han C."/>
            <person name="Goodwin L."/>
            <person name="Pitluck S."/>
            <person name="Liolios K."/>
            <person name="Pagani I."/>
            <person name="Ivanova N."/>
            <person name="Huntemann M."/>
            <person name="Mavromatis K."/>
            <person name="Mikhailova N."/>
            <person name="Pati A."/>
            <person name="Chen A."/>
            <person name="Palaniappan K."/>
            <person name="Land M."/>
            <person name="Hauser L."/>
            <person name="Brambilla E.M."/>
            <person name="Rohde M."/>
            <person name="Verbarg S."/>
            <person name="Goker M."/>
            <person name="Bristow J."/>
            <person name="Eisen J.A."/>
            <person name="Markowitz V."/>
            <person name="Hugenholtz P."/>
            <person name="Kyrpides N.C."/>
            <person name="Klenk H.P."/>
            <person name="Woyke T."/>
        </authorList>
    </citation>
    <scope>NUCLEOTIDE SEQUENCE [LARGE SCALE GENOMIC DNA]</scope>
    <source>
        <strain evidence="10">ATCC 27775 / DSM 1100 / LMG 10767 / O</strain>
    </source>
</reference>
<name>F4L1R6_HALH1</name>
<evidence type="ECO:0000313" key="9">
    <source>
        <dbReference type="EMBL" id="AEE49575.1"/>
    </source>
</evidence>
<reference key="2">
    <citation type="submission" date="2011-04" db="EMBL/GenBank/DDBJ databases">
        <title>Complete sequence of chromosome of Haliscomenobacter hydrossis DSM 1100.</title>
        <authorList>
            <consortium name="US DOE Joint Genome Institute (JGI-PGF)"/>
            <person name="Lucas S."/>
            <person name="Han J."/>
            <person name="Lapidus A."/>
            <person name="Bruce D."/>
            <person name="Goodwin L."/>
            <person name="Pitluck S."/>
            <person name="Peters L."/>
            <person name="Kyrpides N."/>
            <person name="Mavromatis K."/>
            <person name="Ivanova N."/>
            <person name="Ovchinnikova G."/>
            <person name="Pagani I."/>
            <person name="Daligault H."/>
            <person name="Detter J.C."/>
            <person name="Han C."/>
            <person name="Land M."/>
            <person name="Hauser L."/>
            <person name="Markowitz V."/>
            <person name="Cheng J.-F."/>
            <person name="Hugenholtz P."/>
            <person name="Woyke T."/>
            <person name="Wu D."/>
            <person name="Verbarg S."/>
            <person name="Frueling A."/>
            <person name="Brambilla E."/>
            <person name="Klenk H.-P."/>
            <person name="Eisen J.A."/>
        </authorList>
    </citation>
    <scope>NUCLEOTIDE SEQUENCE</scope>
    <source>
        <strain>DSM 1100</strain>
    </source>
</reference>
<dbReference type="InterPro" id="IPR015797">
    <property type="entry name" value="NUDIX_hydrolase-like_dom_sf"/>
</dbReference>
<comment type="catalytic activity">
    <reaction evidence="1">
        <text>GDP-alpha-D-mannose + H2O = alpha-D-mannose 1-phosphate + GMP + 2 H(+)</text>
        <dbReference type="Rhea" id="RHEA:27978"/>
        <dbReference type="ChEBI" id="CHEBI:15377"/>
        <dbReference type="ChEBI" id="CHEBI:15378"/>
        <dbReference type="ChEBI" id="CHEBI:57527"/>
        <dbReference type="ChEBI" id="CHEBI:58115"/>
        <dbReference type="ChEBI" id="CHEBI:58409"/>
    </reaction>
</comment>
<keyword evidence="5 9" id="KW-0378">Hydrolase</keyword>
<protein>
    <recommendedName>
        <fullName evidence="4">GDP-mannose pyrophosphatase</fullName>
    </recommendedName>
    <alternativeName>
        <fullName evidence="6">GDP-mannose hydrolase</fullName>
    </alternativeName>
    <alternativeName>
        <fullName evidence="7">GDPMK</fullName>
    </alternativeName>
</protein>
<dbReference type="PANTHER" id="PTHR11839">
    <property type="entry name" value="UDP/ADP-SUGAR PYROPHOSPHATASE"/>
    <property type="match status" value="1"/>
</dbReference>
<evidence type="ECO:0000256" key="4">
    <source>
        <dbReference type="ARBA" id="ARBA00016377"/>
    </source>
</evidence>
<gene>
    <name evidence="9" type="ordered locus">Halhy_1686</name>
</gene>
<keyword evidence="10" id="KW-1185">Reference proteome</keyword>
<dbReference type="eggNOG" id="COG0494">
    <property type="taxonomic scope" value="Bacteria"/>
</dbReference>
<comment type="similarity">
    <text evidence="3">Belongs to the Nudix hydrolase family. NudK subfamily.</text>
</comment>
<dbReference type="PROSITE" id="PS51462">
    <property type="entry name" value="NUDIX"/>
    <property type="match status" value="1"/>
</dbReference>
<dbReference type="Pfam" id="PF00293">
    <property type="entry name" value="NUDIX"/>
    <property type="match status" value="1"/>
</dbReference>
<organism evidence="9 10">
    <name type="scientific">Haliscomenobacter hydrossis (strain ATCC 27775 / DSM 1100 / LMG 10767 / O)</name>
    <dbReference type="NCBI Taxonomy" id="760192"/>
    <lineage>
        <taxon>Bacteria</taxon>
        <taxon>Pseudomonadati</taxon>
        <taxon>Bacteroidota</taxon>
        <taxon>Saprospiria</taxon>
        <taxon>Saprospirales</taxon>
        <taxon>Haliscomenobacteraceae</taxon>
        <taxon>Haliscomenobacter</taxon>
    </lineage>
</organism>
<accession>F4L1R6</accession>
<dbReference type="AlphaFoldDB" id="F4L1R6"/>
<sequence length="183" mass="20826">MPSNPISWERQHSEPGPDLKLFKARFDHLTNPRNGITERMIILNSPDAANVVAITPNQELILARQYRVGIGFETLELPGGIVDEGEEHHFAAQRELREETGYASDKWSFLGSIPSNPVFMDSYIHHWLATDCVPSHAIDLDSGEAVEMELMPLEEAFQCWKSGFFQHPHTVNGLLLYFRDRLL</sequence>
<dbReference type="OrthoDB" id="9806150at2"/>
<evidence type="ECO:0000256" key="6">
    <source>
        <dbReference type="ARBA" id="ARBA00032162"/>
    </source>
</evidence>
<evidence type="ECO:0000256" key="7">
    <source>
        <dbReference type="ARBA" id="ARBA00032272"/>
    </source>
</evidence>
<evidence type="ECO:0000313" key="10">
    <source>
        <dbReference type="Proteomes" id="UP000008461"/>
    </source>
</evidence>
<dbReference type="KEGG" id="hhy:Halhy_1686"/>
<dbReference type="PROSITE" id="PS00893">
    <property type="entry name" value="NUDIX_BOX"/>
    <property type="match status" value="1"/>
</dbReference>
<dbReference type="RefSeq" id="WP_013764129.1">
    <property type="nucleotide sequence ID" value="NC_015510.1"/>
</dbReference>
<dbReference type="Proteomes" id="UP000008461">
    <property type="component" value="Chromosome"/>
</dbReference>
<dbReference type="GO" id="GO:0006753">
    <property type="term" value="P:nucleoside phosphate metabolic process"/>
    <property type="evidence" value="ECO:0007669"/>
    <property type="project" value="TreeGrafter"/>
</dbReference>
<dbReference type="PANTHER" id="PTHR11839:SF18">
    <property type="entry name" value="NUDIX HYDROLASE DOMAIN-CONTAINING PROTEIN"/>
    <property type="match status" value="1"/>
</dbReference>
<feature type="domain" description="Nudix hydrolase" evidence="8">
    <location>
        <begin position="44"/>
        <end position="180"/>
    </location>
</feature>
<dbReference type="GO" id="GO:0016787">
    <property type="term" value="F:hydrolase activity"/>
    <property type="evidence" value="ECO:0007669"/>
    <property type="project" value="UniProtKB-KW"/>
</dbReference>
<proteinExistence type="inferred from homology"/>
<dbReference type="InterPro" id="IPR020084">
    <property type="entry name" value="NUDIX_hydrolase_CS"/>
</dbReference>
<evidence type="ECO:0000256" key="1">
    <source>
        <dbReference type="ARBA" id="ARBA00000847"/>
    </source>
</evidence>
<dbReference type="HOGENOM" id="CLU_062658_8_2_10"/>
<dbReference type="GO" id="GO:0005829">
    <property type="term" value="C:cytosol"/>
    <property type="evidence" value="ECO:0007669"/>
    <property type="project" value="TreeGrafter"/>
</dbReference>
<evidence type="ECO:0000256" key="2">
    <source>
        <dbReference type="ARBA" id="ARBA00001946"/>
    </source>
</evidence>
<evidence type="ECO:0000256" key="3">
    <source>
        <dbReference type="ARBA" id="ARBA00007275"/>
    </source>
</evidence>
<dbReference type="Gene3D" id="3.90.79.10">
    <property type="entry name" value="Nucleoside Triphosphate Pyrophosphohydrolase"/>
    <property type="match status" value="1"/>
</dbReference>
<evidence type="ECO:0000259" key="8">
    <source>
        <dbReference type="PROSITE" id="PS51462"/>
    </source>
</evidence>
<dbReference type="InterPro" id="IPR000086">
    <property type="entry name" value="NUDIX_hydrolase_dom"/>
</dbReference>
<dbReference type="SUPFAM" id="SSF55811">
    <property type="entry name" value="Nudix"/>
    <property type="match status" value="1"/>
</dbReference>
<dbReference type="EMBL" id="CP002691">
    <property type="protein sequence ID" value="AEE49575.1"/>
    <property type="molecule type" value="Genomic_DNA"/>
</dbReference>
<dbReference type="STRING" id="760192.Halhy_1686"/>
<dbReference type="CDD" id="cd03424">
    <property type="entry name" value="NUDIX_ADPRase_Nudt5_UGPPase_Nudt14"/>
    <property type="match status" value="1"/>
</dbReference>
<dbReference type="GO" id="GO:0019693">
    <property type="term" value="P:ribose phosphate metabolic process"/>
    <property type="evidence" value="ECO:0007669"/>
    <property type="project" value="TreeGrafter"/>
</dbReference>
<evidence type="ECO:0000256" key="5">
    <source>
        <dbReference type="ARBA" id="ARBA00022801"/>
    </source>
</evidence>